<dbReference type="SUPFAM" id="SSF53850">
    <property type="entry name" value="Periplasmic binding protein-like II"/>
    <property type="match status" value="1"/>
</dbReference>
<sequence length="272" mass="31776">MWCAYSPDPKLIEKTVASLIFLKHMLLAILFSSQYSLASDKLNIATDNWPPYEFYLNNDPNQPVTGFSTEIIQTIFRQLKVAHKKIAIYPWARAELLILKGKIDALYSVSSSEQRKQCCYFPDEPLINSPWIFFIRRQDQDRLFFRSFDDLTGYLVGAVRSYSYTPEFWQYLKTKGNYQLVGSDEQNFIKLLANRVDFVISEYGNGKSLIRKLQAQNKVIPLEDTPIKVTGLYIIFHKKRVSHNLVVQFSDQLKHFKQTAAYQSLYNKYFTN</sequence>
<feature type="domain" description="Solute-binding protein family 3/N-terminal" evidence="3">
    <location>
        <begin position="43"/>
        <end position="271"/>
    </location>
</feature>
<gene>
    <name evidence="4" type="ORF">ORQ98_13125</name>
</gene>
<organism evidence="4 5">
    <name type="scientific">Spartinivicinus poritis</name>
    <dbReference type="NCBI Taxonomy" id="2994640"/>
    <lineage>
        <taxon>Bacteria</taxon>
        <taxon>Pseudomonadati</taxon>
        <taxon>Pseudomonadota</taxon>
        <taxon>Gammaproteobacteria</taxon>
        <taxon>Oceanospirillales</taxon>
        <taxon>Zooshikellaceae</taxon>
        <taxon>Spartinivicinus</taxon>
    </lineage>
</organism>
<dbReference type="Gene3D" id="3.40.190.10">
    <property type="entry name" value="Periplasmic binding protein-like II"/>
    <property type="match status" value="2"/>
</dbReference>
<comment type="caution">
    <text evidence="4">The sequence shown here is derived from an EMBL/GenBank/DDBJ whole genome shotgun (WGS) entry which is preliminary data.</text>
</comment>
<dbReference type="EMBL" id="JAPMOU010000015">
    <property type="protein sequence ID" value="MDE1462911.1"/>
    <property type="molecule type" value="Genomic_DNA"/>
</dbReference>
<evidence type="ECO:0000259" key="3">
    <source>
        <dbReference type="Pfam" id="PF00497"/>
    </source>
</evidence>
<dbReference type="Pfam" id="PF00497">
    <property type="entry name" value="SBP_bac_3"/>
    <property type="match status" value="1"/>
</dbReference>
<dbReference type="PANTHER" id="PTHR35936:SF25">
    <property type="entry name" value="ABC TRANSPORTER SUBSTRATE-BINDING PROTEIN"/>
    <property type="match status" value="1"/>
</dbReference>
<dbReference type="InterPro" id="IPR001638">
    <property type="entry name" value="Solute-binding_3/MltF_N"/>
</dbReference>
<accession>A0ABT5U958</accession>
<evidence type="ECO:0000313" key="4">
    <source>
        <dbReference type="EMBL" id="MDE1462911.1"/>
    </source>
</evidence>
<keyword evidence="5" id="KW-1185">Reference proteome</keyword>
<comment type="similarity">
    <text evidence="1">Belongs to the bacterial solute-binding protein 3 family.</text>
</comment>
<protein>
    <submittedName>
        <fullName evidence="4">Transporter substrate-binding domain-containing protein</fullName>
    </submittedName>
</protein>
<dbReference type="Proteomes" id="UP001528823">
    <property type="component" value="Unassembled WGS sequence"/>
</dbReference>
<proteinExistence type="inferred from homology"/>
<reference evidence="4 5" key="1">
    <citation type="submission" date="2022-11" db="EMBL/GenBank/DDBJ databases">
        <title>Spartinivicinus poritis sp. nov., isolated from scleractinian coral Porites lutea.</title>
        <authorList>
            <person name="Zhang G."/>
            <person name="Cai L."/>
            <person name="Wei Q."/>
        </authorList>
    </citation>
    <scope>NUCLEOTIDE SEQUENCE [LARGE SCALE GENOMIC DNA]</scope>
    <source>
        <strain evidence="4 5">A2-2</strain>
    </source>
</reference>
<dbReference type="RefSeq" id="WP_274689261.1">
    <property type="nucleotide sequence ID" value="NZ_JAPMOU010000015.1"/>
</dbReference>
<name>A0ABT5U958_9GAMM</name>
<evidence type="ECO:0000256" key="2">
    <source>
        <dbReference type="ARBA" id="ARBA00022729"/>
    </source>
</evidence>
<evidence type="ECO:0000256" key="1">
    <source>
        <dbReference type="ARBA" id="ARBA00010333"/>
    </source>
</evidence>
<evidence type="ECO:0000313" key="5">
    <source>
        <dbReference type="Proteomes" id="UP001528823"/>
    </source>
</evidence>
<keyword evidence="2" id="KW-0732">Signal</keyword>
<dbReference type="PANTHER" id="PTHR35936">
    <property type="entry name" value="MEMBRANE-BOUND LYTIC MUREIN TRANSGLYCOSYLASE F"/>
    <property type="match status" value="1"/>
</dbReference>